<reference evidence="1 3" key="1">
    <citation type="journal article" date="2008" name="Science">
        <title>The Physcomitrella genome reveals evolutionary insights into the conquest of land by plants.</title>
        <authorList>
            <person name="Rensing S."/>
            <person name="Lang D."/>
            <person name="Zimmer A."/>
            <person name="Terry A."/>
            <person name="Salamov A."/>
            <person name="Shapiro H."/>
            <person name="Nishiyama T."/>
            <person name="Perroud P.-F."/>
            <person name="Lindquist E."/>
            <person name="Kamisugi Y."/>
            <person name="Tanahashi T."/>
            <person name="Sakakibara K."/>
            <person name="Fujita T."/>
            <person name="Oishi K."/>
            <person name="Shin-I T."/>
            <person name="Kuroki Y."/>
            <person name="Toyoda A."/>
            <person name="Suzuki Y."/>
            <person name="Hashimoto A."/>
            <person name="Yamaguchi K."/>
            <person name="Sugano A."/>
            <person name="Kohara Y."/>
            <person name="Fujiyama A."/>
            <person name="Anterola A."/>
            <person name="Aoki S."/>
            <person name="Ashton N."/>
            <person name="Barbazuk W.B."/>
            <person name="Barker E."/>
            <person name="Bennetzen J."/>
            <person name="Bezanilla M."/>
            <person name="Blankenship R."/>
            <person name="Cho S.H."/>
            <person name="Dutcher S."/>
            <person name="Estelle M."/>
            <person name="Fawcett J.A."/>
            <person name="Gundlach H."/>
            <person name="Hanada K."/>
            <person name="Heyl A."/>
            <person name="Hicks K.A."/>
            <person name="Hugh J."/>
            <person name="Lohr M."/>
            <person name="Mayer K."/>
            <person name="Melkozernov A."/>
            <person name="Murata T."/>
            <person name="Nelson D."/>
            <person name="Pils B."/>
            <person name="Prigge M."/>
            <person name="Reiss B."/>
            <person name="Renner T."/>
            <person name="Rombauts S."/>
            <person name="Rushton P."/>
            <person name="Sanderfoot A."/>
            <person name="Schween G."/>
            <person name="Shiu S.-H."/>
            <person name="Stueber K."/>
            <person name="Theodoulou F.L."/>
            <person name="Tu H."/>
            <person name="Van de Peer Y."/>
            <person name="Verrier P.J."/>
            <person name="Waters E."/>
            <person name="Wood A."/>
            <person name="Yang L."/>
            <person name="Cove D."/>
            <person name="Cuming A."/>
            <person name="Hasebe M."/>
            <person name="Lucas S."/>
            <person name="Mishler D.B."/>
            <person name="Reski R."/>
            <person name="Grigoriev I."/>
            <person name="Quatrano R.S."/>
            <person name="Boore J.L."/>
        </authorList>
    </citation>
    <scope>NUCLEOTIDE SEQUENCE [LARGE SCALE GENOMIC DNA]</scope>
    <source>
        <strain evidence="2 3">cv. Gransden 2004</strain>
    </source>
</reference>
<accession>A0A2K1J2S4</accession>
<evidence type="ECO:0000313" key="1">
    <source>
        <dbReference type="EMBL" id="PNR35821.1"/>
    </source>
</evidence>
<reference evidence="1 3" key="2">
    <citation type="journal article" date="2018" name="Plant J.">
        <title>The Physcomitrella patens chromosome-scale assembly reveals moss genome structure and evolution.</title>
        <authorList>
            <person name="Lang D."/>
            <person name="Ullrich K.K."/>
            <person name="Murat F."/>
            <person name="Fuchs J."/>
            <person name="Jenkins J."/>
            <person name="Haas F.B."/>
            <person name="Piednoel M."/>
            <person name="Gundlach H."/>
            <person name="Van Bel M."/>
            <person name="Meyberg R."/>
            <person name="Vives C."/>
            <person name="Morata J."/>
            <person name="Symeonidi A."/>
            <person name="Hiss M."/>
            <person name="Muchero W."/>
            <person name="Kamisugi Y."/>
            <person name="Saleh O."/>
            <person name="Blanc G."/>
            <person name="Decker E.L."/>
            <person name="van Gessel N."/>
            <person name="Grimwood J."/>
            <person name="Hayes R.D."/>
            <person name="Graham S.W."/>
            <person name="Gunter L.E."/>
            <person name="McDaniel S.F."/>
            <person name="Hoernstein S.N.W."/>
            <person name="Larsson A."/>
            <person name="Li F.W."/>
            <person name="Perroud P.F."/>
            <person name="Phillips J."/>
            <person name="Ranjan P."/>
            <person name="Rokshar D.S."/>
            <person name="Rothfels C.J."/>
            <person name="Schneider L."/>
            <person name="Shu S."/>
            <person name="Stevenson D.W."/>
            <person name="Thummler F."/>
            <person name="Tillich M."/>
            <person name="Villarreal Aguilar J.C."/>
            <person name="Widiez T."/>
            <person name="Wong G.K."/>
            <person name="Wymore A."/>
            <person name="Zhang Y."/>
            <person name="Zimmer A.D."/>
            <person name="Quatrano R.S."/>
            <person name="Mayer K.F.X."/>
            <person name="Goodstein D."/>
            <person name="Casacuberta J.M."/>
            <person name="Vandepoele K."/>
            <person name="Reski R."/>
            <person name="Cuming A.C."/>
            <person name="Tuskan G.A."/>
            <person name="Maumus F."/>
            <person name="Salse J."/>
            <person name="Schmutz J."/>
            <person name="Rensing S.A."/>
        </authorList>
    </citation>
    <scope>NUCLEOTIDE SEQUENCE [LARGE SCALE GENOMIC DNA]</scope>
    <source>
        <strain evidence="2 3">cv. Gransden 2004</strain>
    </source>
</reference>
<dbReference type="AlphaFoldDB" id="A0A2K1J2S4"/>
<proteinExistence type="predicted"/>
<protein>
    <submittedName>
        <fullName evidence="1 2">Uncharacterized protein</fullName>
    </submittedName>
</protein>
<dbReference type="Proteomes" id="UP000006727">
    <property type="component" value="Chromosome 17"/>
</dbReference>
<keyword evidence="3" id="KW-1185">Reference proteome</keyword>
<gene>
    <name evidence="1" type="ORF">PHYPA_021671</name>
</gene>
<reference evidence="2" key="3">
    <citation type="submission" date="2020-12" db="UniProtKB">
        <authorList>
            <consortium name="EnsemblPlants"/>
        </authorList>
    </citation>
    <scope>IDENTIFICATION</scope>
</reference>
<evidence type="ECO:0000313" key="2">
    <source>
        <dbReference type="EnsemblPlants" id="Pp3c17_5317V3.1"/>
    </source>
</evidence>
<name>A0A2K1J2S4_PHYPA</name>
<dbReference type="InParanoid" id="A0A2K1J2S4"/>
<organism evidence="1">
    <name type="scientific">Physcomitrium patens</name>
    <name type="common">Spreading-leaved earth moss</name>
    <name type="synonym">Physcomitrella patens</name>
    <dbReference type="NCBI Taxonomy" id="3218"/>
    <lineage>
        <taxon>Eukaryota</taxon>
        <taxon>Viridiplantae</taxon>
        <taxon>Streptophyta</taxon>
        <taxon>Embryophyta</taxon>
        <taxon>Bryophyta</taxon>
        <taxon>Bryophytina</taxon>
        <taxon>Bryopsida</taxon>
        <taxon>Funariidae</taxon>
        <taxon>Funariales</taxon>
        <taxon>Funariaceae</taxon>
        <taxon>Physcomitrium</taxon>
    </lineage>
</organism>
<dbReference type="EMBL" id="ABEU02000017">
    <property type="protein sequence ID" value="PNR35821.1"/>
    <property type="molecule type" value="Genomic_DNA"/>
</dbReference>
<dbReference type="Gramene" id="Pp3c17_5317V3.1">
    <property type="protein sequence ID" value="Pp3c17_5317V3.1"/>
    <property type="gene ID" value="Pp3c17_5317"/>
</dbReference>
<dbReference type="EnsemblPlants" id="Pp3c17_5317V3.1">
    <property type="protein sequence ID" value="Pp3c17_5317V3.1"/>
    <property type="gene ID" value="Pp3c17_5317"/>
</dbReference>
<evidence type="ECO:0000313" key="3">
    <source>
        <dbReference type="Proteomes" id="UP000006727"/>
    </source>
</evidence>
<sequence length="92" mass="10773">MDAIFWTFWVRTHPTVCIDNCKDEGTCNEAFAIKGGARWLCVKEWSWRLRFLLSESGSMVCLSTVYYSHTPLLIFLAGHKVVQLKVIFTRWR</sequence>